<keyword evidence="3" id="KW-1185">Reference proteome</keyword>
<name>G0V653_NAUCA</name>
<evidence type="ECO:0000313" key="2">
    <source>
        <dbReference type="EMBL" id="CCC66944.1"/>
    </source>
</evidence>
<dbReference type="InParanoid" id="G0V653"/>
<dbReference type="KEGG" id="ncs:NCAS_0A03860"/>
<feature type="region of interest" description="Disordered" evidence="1">
    <location>
        <begin position="322"/>
        <end position="376"/>
    </location>
</feature>
<reference key="2">
    <citation type="submission" date="2011-08" db="EMBL/GenBank/DDBJ databases">
        <title>Genome sequence of Naumovozyma castellii.</title>
        <authorList>
            <person name="Gordon J.L."/>
            <person name="Armisen D."/>
            <person name="Proux-Wera E."/>
            <person name="OhEigeartaigh S.S."/>
            <person name="Byrne K.P."/>
            <person name="Wolfe K.H."/>
        </authorList>
    </citation>
    <scope>NUCLEOTIDE SEQUENCE</scope>
    <source>
        <strain>Type strain:CBS 4309</strain>
    </source>
</reference>
<dbReference type="GO" id="GO:0071468">
    <property type="term" value="P:cellular response to acidic pH"/>
    <property type="evidence" value="ECO:0007669"/>
    <property type="project" value="EnsemblFungi"/>
</dbReference>
<dbReference type="RefSeq" id="XP_003673332.1">
    <property type="nucleotide sequence ID" value="XM_003673284.1"/>
</dbReference>
<dbReference type="AlphaFoldDB" id="G0V653"/>
<dbReference type="GO" id="GO:0032956">
    <property type="term" value="P:regulation of actin cytoskeleton organization"/>
    <property type="evidence" value="ECO:0007669"/>
    <property type="project" value="EnsemblFungi"/>
</dbReference>
<dbReference type="FunCoup" id="G0V653">
    <property type="interactions" value="49"/>
</dbReference>
<dbReference type="OrthoDB" id="3996692at2759"/>
<dbReference type="GO" id="GO:0000753">
    <property type="term" value="P:cell morphogenesis involved in conjugation with cellular fusion"/>
    <property type="evidence" value="ECO:0007669"/>
    <property type="project" value="EnsemblFungi"/>
</dbReference>
<dbReference type="GO" id="GO:0007124">
    <property type="term" value="P:pseudohyphal growth"/>
    <property type="evidence" value="ECO:0007669"/>
    <property type="project" value="EnsemblFungi"/>
</dbReference>
<dbReference type="eggNOG" id="ENOG502QTTD">
    <property type="taxonomic scope" value="Eukaryota"/>
</dbReference>
<dbReference type="GO" id="GO:0000133">
    <property type="term" value="C:polarisome"/>
    <property type="evidence" value="ECO:0007669"/>
    <property type="project" value="EnsemblFungi"/>
</dbReference>
<dbReference type="EMBL" id="HE576752">
    <property type="protein sequence ID" value="CCC66944.1"/>
    <property type="molecule type" value="Genomic_DNA"/>
</dbReference>
<evidence type="ECO:0000313" key="3">
    <source>
        <dbReference type="Proteomes" id="UP000001640"/>
    </source>
</evidence>
<dbReference type="GO" id="GO:0000131">
    <property type="term" value="C:incipient cellular bud site"/>
    <property type="evidence" value="ECO:0007669"/>
    <property type="project" value="EnsemblFungi"/>
</dbReference>
<dbReference type="HOGENOM" id="CLU_054089_0_0_1"/>
<reference evidence="2 3" key="1">
    <citation type="journal article" date="2011" name="Proc. Natl. Acad. Sci. U.S.A.">
        <title>Evolutionary erosion of yeast sex chromosomes by mating-type switching accidents.</title>
        <authorList>
            <person name="Gordon J.L."/>
            <person name="Armisen D."/>
            <person name="Proux-Wera E."/>
            <person name="Oheigeartaigh S.S."/>
            <person name="Byrne K.P."/>
            <person name="Wolfe K.H."/>
        </authorList>
    </citation>
    <scope>NUCLEOTIDE SEQUENCE [LARGE SCALE GENOMIC DNA]</scope>
    <source>
        <strain evidence="3">ATCC 76901 / BCRC 22586 / CBS 4309 / NBRC 1992 / NRRL Y-12630</strain>
    </source>
</reference>
<dbReference type="GO" id="GO:0031489">
    <property type="term" value="F:myosin V binding"/>
    <property type="evidence" value="ECO:0007669"/>
    <property type="project" value="EnsemblFungi"/>
</dbReference>
<gene>
    <name evidence="2" type="primary">NCAS0A03860</name>
    <name evidence="2" type="ordered locus">NCAS_0A03860</name>
</gene>
<dbReference type="GO" id="GO:0043332">
    <property type="term" value="C:mating projection tip"/>
    <property type="evidence" value="ECO:0007669"/>
    <property type="project" value="EnsemblFungi"/>
</dbReference>
<dbReference type="GO" id="GO:0005934">
    <property type="term" value="C:cellular bud tip"/>
    <property type="evidence" value="ECO:0007669"/>
    <property type="project" value="EnsemblFungi"/>
</dbReference>
<proteinExistence type="predicted"/>
<dbReference type="GO" id="GO:0005935">
    <property type="term" value="C:cellular bud neck"/>
    <property type="evidence" value="ECO:0007669"/>
    <property type="project" value="EnsemblFungi"/>
</dbReference>
<dbReference type="GO" id="GO:0007118">
    <property type="term" value="P:budding cell apical bud growth"/>
    <property type="evidence" value="ECO:0007669"/>
    <property type="project" value="EnsemblFungi"/>
</dbReference>
<dbReference type="GO" id="GO:0032880">
    <property type="term" value="P:regulation of protein localization"/>
    <property type="evidence" value="ECO:0007669"/>
    <property type="project" value="EnsemblFungi"/>
</dbReference>
<feature type="compositionally biased region" description="Polar residues" evidence="1">
    <location>
        <begin position="337"/>
        <end position="356"/>
    </location>
</feature>
<dbReference type="OMA" id="IMRNEFK"/>
<dbReference type="STRING" id="1064592.G0V653"/>
<dbReference type="GO" id="GO:0007121">
    <property type="term" value="P:bipolar cellular bud site selection"/>
    <property type="evidence" value="ECO:0007669"/>
    <property type="project" value="EnsemblFungi"/>
</dbReference>
<dbReference type="Proteomes" id="UP000001640">
    <property type="component" value="Chromosome 1"/>
</dbReference>
<protein>
    <submittedName>
        <fullName evidence="2">Uncharacterized protein</fullName>
    </submittedName>
</protein>
<sequence length="420" mass="48393">MTENHLEMSYPTMDLLKKANPVLFSEERYDEYPLDGEELMQYLSTSSTINNHSRPLTNVDYSDYLVYGKDDGSNHQEIDLDKKLISEFILFLIQSRQHDSNDAENNKHKSIKFEEFLKMEPYSKRWYNCILDVLEQGNATEVVDLSMSNKILSEFIRKGNERDLVKADDQTLEELTSYLLSSAIKRGIDIKPVRLDDPVAFLKNGIDCILNSVDSSSLAPSQELDHNDDSENKPSSQENEIGKNKDIEQSMALGERESETTMEEMKTAFKDLQLAHNFLTKRFEHDRVGYSQDIEKLTRTNRELQEKLLSYHSSLTKTEKKLQEAEKASKELKTKNDNYSSPRTLSNTSNPLNSPILSPELWGPPSPGSINSNAGAHSISIMRNEFKRIITETQKKHEKELSEERKKRLDLEEELKKLKE</sequence>
<feature type="compositionally biased region" description="Basic and acidic residues" evidence="1">
    <location>
        <begin position="322"/>
        <end position="336"/>
    </location>
</feature>
<evidence type="ECO:0000256" key="1">
    <source>
        <dbReference type="SAM" id="MobiDB-lite"/>
    </source>
</evidence>
<accession>G0V653</accession>
<feature type="region of interest" description="Disordered" evidence="1">
    <location>
        <begin position="219"/>
        <end position="259"/>
    </location>
</feature>
<feature type="compositionally biased region" description="Basic and acidic residues" evidence="1">
    <location>
        <begin position="223"/>
        <end position="232"/>
    </location>
</feature>
<feature type="compositionally biased region" description="Basic and acidic residues" evidence="1">
    <location>
        <begin position="240"/>
        <end position="259"/>
    </location>
</feature>
<dbReference type="GeneID" id="96900430"/>
<dbReference type="GO" id="GO:0071474">
    <property type="term" value="P:cellular hyperosmotic response"/>
    <property type="evidence" value="ECO:0007669"/>
    <property type="project" value="EnsemblFungi"/>
</dbReference>
<organism evidence="2 3">
    <name type="scientific">Naumovozyma castellii</name>
    <name type="common">Yeast</name>
    <name type="synonym">Saccharomyces castellii</name>
    <dbReference type="NCBI Taxonomy" id="27288"/>
    <lineage>
        <taxon>Eukaryota</taxon>
        <taxon>Fungi</taxon>
        <taxon>Dikarya</taxon>
        <taxon>Ascomycota</taxon>
        <taxon>Saccharomycotina</taxon>
        <taxon>Saccharomycetes</taxon>
        <taxon>Saccharomycetales</taxon>
        <taxon>Saccharomycetaceae</taxon>
        <taxon>Naumovozyma</taxon>
    </lineage>
</organism>